<organism evidence="4 5">
    <name type="scientific">Sphagnum jensenii</name>
    <dbReference type="NCBI Taxonomy" id="128206"/>
    <lineage>
        <taxon>Eukaryota</taxon>
        <taxon>Viridiplantae</taxon>
        <taxon>Streptophyta</taxon>
        <taxon>Embryophyta</taxon>
        <taxon>Bryophyta</taxon>
        <taxon>Sphagnophytina</taxon>
        <taxon>Sphagnopsida</taxon>
        <taxon>Sphagnales</taxon>
        <taxon>Sphagnaceae</taxon>
        <taxon>Sphagnum</taxon>
    </lineage>
</organism>
<dbReference type="Pfam" id="PF24714">
    <property type="entry name" value="TOR1L1_N"/>
    <property type="match status" value="1"/>
</dbReference>
<reference evidence="4" key="1">
    <citation type="submission" date="2024-03" db="EMBL/GenBank/DDBJ databases">
        <authorList>
            <consortium name="ELIXIR-Norway"/>
            <consortium name="Elixir Norway"/>
        </authorList>
    </citation>
    <scope>NUCLEOTIDE SEQUENCE</scope>
</reference>
<proteinExistence type="predicted"/>
<accession>A0ABP1BBH6</accession>
<evidence type="ECO:0000259" key="3">
    <source>
        <dbReference type="Pfam" id="PF24714"/>
    </source>
</evidence>
<evidence type="ECO:0000256" key="1">
    <source>
        <dbReference type="SAM" id="MobiDB-lite"/>
    </source>
</evidence>
<dbReference type="InterPro" id="IPR011989">
    <property type="entry name" value="ARM-like"/>
</dbReference>
<sequence>MAQTRGGAGGKGLRGSGGKAVLMMELKNRILAALNKLADRDTQQLAVEDLERLSESLSSEGLSMFLSCLYETDGQQKSAVRRECIKLFGTLATLHGEEALAPHAPKIVANIVRRLKDPDSNIRDACVDAMGILASQIGGGGGAEATGAGGSINVFVKPLLEALGEQNRNLQVGASLCLARVIECTKDPNTGTLQRLCPRILKLLSSPSFLANASLLPAIGGLAQVPGVVDASSLKTLISSVEEELEGTEWATRKAAADTLACLATALGPMALSASKASCTAALVTCRFDKVKPVRDSVAEALQLWKTIPDVGDSPAATPPSSTGDVQAVNASFPATNIRPKSVSEKVGSSLKKKTPPPLGDKKPNPDFFSKLQNGAMRASGDWQIEVAVPQRLSPTGLSLENGGTGKDADGVVEHHHGNGMEPILEASSPPLPNGFGGFVTPKDRSYKDRTETKAGTLEPVSCLKGIDGAKYWAMVCRQFQNMERQQCIIMEMLQEFMVGVHESMQGLEGRVRRLERVVDGIARSASSTDRLPTGGGSPTLETTTGRSMGRFLAAADFLGAKIRKVNGERTVFADLLPRSGRSIDSSSLKTPDSWSGAWDGSYNLGAGPAPRTGGLPGNVMSEAATRRLSSFSSNFTGKHGCEEVESEQVVNRQSWDRASSGPMQQGGEGPSARSVWQASKDEATTVAAIRGAAPPDKPTSRQTDKTKEYKSECRSSTTTGGNKTGSGGGAFWMLWSRATECVRSGDLNGAYVEILRSGDELLLMRMMSRTGPVLHQLNRATALQLVCSITRMLRQQGFLESVIPWIQQVSDLTTSNGADSLGLSGEVRKDLLMSLQDASAMELAESWMSNTISQLIMQLSNVSSS</sequence>
<dbReference type="Pfam" id="PF24713">
    <property type="entry name" value="TOR1L1_C"/>
    <property type="match status" value="1"/>
</dbReference>
<dbReference type="PANTHER" id="PTHR31355">
    <property type="entry name" value="MICROTUBULE-ASSOCIATED PROTEIN TORTIFOLIA1"/>
    <property type="match status" value="1"/>
</dbReference>
<dbReference type="Gene3D" id="1.25.10.10">
    <property type="entry name" value="Leucine-rich Repeat Variant"/>
    <property type="match status" value="1"/>
</dbReference>
<feature type="region of interest" description="Disordered" evidence="1">
    <location>
        <begin position="526"/>
        <end position="545"/>
    </location>
</feature>
<dbReference type="InterPro" id="IPR016024">
    <property type="entry name" value="ARM-type_fold"/>
</dbReference>
<dbReference type="Proteomes" id="UP001497522">
    <property type="component" value="Chromosome 3"/>
</dbReference>
<evidence type="ECO:0000259" key="2">
    <source>
        <dbReference type="Pfam" id="PF24713"/>
    </source>
</evidence>
<dbReference type="PANTHER" id="PTHR31355:SF7">
    <property type="entry name" value="MICROTUBULE-ASSOCIATED PROTEIN TORTIFOLIA1"/>
    <property type="match status" value="1"/>
</dbReference>
<dbReference type="InterPro" id="IPR057599">
    <property type="entry name" value="TORTIFOLIA1/TORL1-2_C"/>
</dbReference>
<feature type="domain" description="TORTIFOLIA1/SINE1-2 N-terminal" evidence="3">
    <location>
        <begin position="24"/>
        <end position="306"/>
    </location>
</feature>
<dbReference type="InterPro" id="IPR057600">
    <property type="entry name" value="TORTIFOLIA1/SINE1-2_N"/>
</dbReference>
<feature type="region of interest" description="Disordered" evidence="1">
    <location>
        <begin position="641"/>
        <end position="723"/>
    </location>
</feature>
<name>A0ABP1BBH6_9BRYO</name>
<feature type="compositionally biased region" description="Polar residues" evidence="1">
    <location>
        <begin position="649"/>
        <end position="664"/>
    </location>
</feature>
<feature type="region of interest" description="Disordered" evidence="1">
    <location>
        <begin position="311"/>
        <end position="372"/>
    </location>
</feature>
<dbReference type="InterPro" id="IPR033337">
    <property type="entry name" value="TORTIFOLIA1/SINE1-2"/>
</dbReference>
<feature type="compositionally biased region" description="Polar residues" evidence="1">
    <location>
        <begin position="319"/>
        <end position="335"/>
    </location>
</feature>
<evidence type="ECO:0000313" key="5">
    <source>
        <dbReference type="Proteomes" id="UP001497522"/>
    </source>
</evidence>
<gene>
    <name evidence="4" type="ORF">CSSPJE1EN2_LOCUS15198</name>
</gene>
<evidence type="ECO:0008006" key="6">
    <source>
        <dbReference type="Google" id="ProtNLM"/>
    </source>
</evidence>
<protein>
    <recommendedName>
        <fullName evidence="6">TOG domain-containing protein</fullName>
    </recommendedName>
</protein>
<dbReference type="SUPFAM" id="SSF48371">
    <property type="entry name" value="ARM repeat"/>
    <property type="match status" value="1"/>
</dbReference>
<dbReference type="EMBL" id="OZ023704">
    <property type="protein sequence ID" value="CAK9872628.1"/>
    <property type="molecule type" value="Genomic_DNA"/>
</dbReference>
<feature type="compositionally biased region" description="Basic and acidic residues" evidence="1">
    <location>
        <begin position="699"/>
        <end position="714"/>
    </location>
</feature>
<evidence type="ECO:0000313" key="4">
    <source>
        <dbReference type="EMBL" id="CAK9872628.1"/>
    </source>
</evidence>
<feature type="domain" description="TORTIFOLIA1/TORL1-2 C-terminal" evidence="2">
    <location>
        <begin position="732"/>
        <end position="862"/>
    </location>
</feature>
<keyword evidence="5" id="KW-1185">Reference proteome</keyword>